<dbReference type="FunFam" id="1.20.1310.10:FF:000001">
    <property type="entry name" value="Cullin 3"/>
    <property type="match status" value="1"/>
</dbReference>
<dbReference type="SUPFAM" id="SSF74788">
    <property type="entry name" value="Cullin repeat-like"/>
    <property type="match status" value="1"/>
</dbReference>
<dbReference type="GO" id="GO:0031625">
    <property type="term" value="F:ubiquitin protein ligase binding"/>
    <property type="evidence" value="ECO:0007669"/>
    <property type="project" value="InterPro"/>
</dbReference>
<dbReference type="Gene3D" id="3.30.230.130">
    <property type="entry name" value="Cullin, Chain C, Domain 2"/>
    <property type="match status" value="1"/>
</dbReference>
<keyword evidence="9" id="KW-1185">Reference proteome</keyword>
<evidence type="ECO:0000259" key="7">
    <source>
        <dbReference type="PROSITE" id="PS50069"/>
    </source>
</evidence>
<protein>
    <submittedName>
        <fullName evidence="8">Related to cullulin 3</fullName>
    </submittedName>
</protein>
<evidence type="ECO:0000313" key="9">
    <source>
        <dbReference type="Proteomes" id="UP001187682"/>
    </source>
</evidence>
<dbReference type="GO" id="GO:0006511">
    <property type="term" value="P:ubiquitin-dependent protein catabolic process"/>
    <property type="evidence" value="ECO:0007669"/>
    <property type="project" value="InterPro"/>
</dbReference>
<keyword evidence="3" id="KW-0832">Ubl conjugation</keyword>
<reference evidence="8" key="1">
    <citation type="submission" date="2018-03" db="EMBL/GenBank/DDBJ databases">
        <authorList>
            <person name="Guldener U."/>
        </authorList>
    </citation>
    <scope>NUCLEOTIDE SEQUENCE</scope>
</reference>
<dbReference type="FunFam" id="1.20.1310.10:FF:000061">
    <property type="entry name" value="Related to cullulin 3"/>
    <property type="match status" value="1"/>
</dbReference>
<evidence type="ECO:0000256" key="4">
    <source>
        <dbReference type="PROSITE-ProRule" id="PRU00330"/>
    </source>
</evidence>
<dbReference type="SUPFAM" id="SSF46785">
    <property type="entry name" value="Winged helix' DNA-binding domain"/>
    <property type="match status" value="1"/>
</dbReference>
<dbReference type="SUPFAM" id="SSF75632">
    <property type="entry name" value="Cullin homology domain"/>
    <property type="match status" value="1"/>
</dbReference>
<dbReference type="InterPro" id="IPR016159">
    <property type="entry name" value="Cullin_repeat-like_dom_sf"/>
</dbReference>
<dbReference type="InterPro" id="IPR045093">
    <property type="entry name" value="Cullin"/>
</dbReference>
<dbReference type="EMBL" id="ONZQ02000001">
    <property type="protein sequence ID" value="SPN96833.1"/>
    <property type="molecule type" value="Genomic_DNA"/>
</dbReference>
<dbReference type="Proteomes" id="UP001187682">
    <property type="component" value="Unassembled WGS sequence"/>
</dbReference>
<keyword evidence="2" id="KW-1017">Isopeptide bond</keyword>
<dbReference type="Pfam" id="PF00888">
    <property type="entry name" value="Cullin"/>
    <property type="match status" value="1"/>
</dbReference>
<dbReference type="PROSITE" id="PS50069">
    <property type="entry name" value="CULLIN_2"/>
    <property type="match status" value="1"/>
</dbReference>
<dbReference type="AlphaFoldDB" id="A0AAE8MQ96"/>
<dbReference type="Gene3D" id="1.10.10.10">
    <property type="entry name" value="Winged helix-like DNA-binding domain superfamily/Winged helix DNA-binding domain"/>
    <property type="match status" value="1"/>
</dbReference>
<dbReference type="InterPro" id="IPR001373">
    <property type="entry name" value="Cullin_N"/>
</dbReference>
<feature type="compositionally biased region" description="Basic residues" evidence="6">
    <location>
        <begin position="11"/>
        <end position="20"/>
    </location>
</feature>
<dbReference type="FunFam" id="1.10.10.10:FF:000014">
    <property type="entry name" value="Cullin 1"/>
    <property type="match status" value="1"/>
</dbReference>
<accession>A0AAE8MQ96</accession>
<dbReference type="Pfam" id="PF26557">
    <property type="entry name" value="Cullin_AB"/>
    <property type="match status" value="1"/>
</dbReference>
<evidence type="ECO:0000256" key="2">
    <source>
        <dbReference type="ARBA" id="ARBA00022499"/>
    </source>
</evidence>
<evidence type="ECO:0000256" key="6">
    <source>
        <dbReference type="SAM" id="MobiDB-lite"/>
    </source>
</evidence>
<dbReference type="InterPro" id="IPR036390">
    <property type="entry name" value="WH_DNA-bd_sf"/>
</dbReference>
<comment type="similarity">
    <text evidence="1 4 5">Belongs to the cullin family.</text>
</comment>
<evidence type="ECO:0000256" key="1">
    <source>
        <dbReference type="ARBA" id="ARBA00006019"/>
    </source>
</evidence>
<dbReference type="FunFam" id="1.20.1310.10:FF:000002">
    <property type="entry name" value="cullin-3 isoform X1"/>
    <property type="match status" value="1"/>
</dbReference>
<dbReference type="FunFam" id="1.20.1310.10:FF:000036">
    <property type="entry name" value="SCF ubiquitin ligase subunit CulC, putative"/>
    <property type="match status" value="1"/>
</dbReference>
<gene>
    <name evidence="8" type="ORF">DNG_00353</name>
</gene>
<feature type="region of interest" description="Disordered" evidence="6">
    <location>
        <begin position="1"/>
        <end position="27"/>
    </location>
</feature>
<dbReference type="InterPro" id="IPR036317">
    <property type="entry name" value="Cullin_homology_sf"/>
</dbReference>
<feature type="domain" description="Cullin family profile" evidence="7">
    <location>
        <begin position="448"/>
        <end position="702"/>
    </location>
</feature>
<dbReference type="SMART" id="SM00182">
    <property type="entry name" value="CULLIN"/>
    <property type="match status" value="1"/>
</dbReference>
<dbReference type="PANTHER" id="PTHR11932">
    <property type="entry name" value="CULLIN"/>
    <property type="match status" value="1"/>
</dbReference>
<dbReference type="SMART" id="SM00884">
    <property type="entry name" value="Cullin_Nedd8"/>
    <property type="match status" value="1"/>
</dbReference>
<evidence type="ECO:0000256" key="5">
    <source>
        <dbReference type="RuleBase" id="RU003829"/>
    </source>
</evidence>
<organism evidence="8 9">
    <name type="scientific">Cephalotrichum gorgonifer</name>
    <dbReference type="NCBI Taxonomy" id="2041049"/>
    <lineage>
        <taxon>Eukaryota</taxon>
        <taxon>Fungi</taxon>
        <taxon>Dikarya</taxon>
        <taxon>Ascomycota</taxon>
        <taxon>Pezizomycotina</taxon>
        <taxon>Sordariomycetes</taxon>
        <taxon>Hypocreomycetidae</taxon>
        <taxon>Microascales</taxon>
        <taxon>Microascaceae</taxon>
        <taxon>Cephalotrichum</taxon>
    </lineage>
</organism>
<dbReference type="InterPro" id="IPR059120">
    <property type="entry name" value="Cullin-like_AB"/>
</dbReference>
<proteinExistence type="inferred from homology"/>
<feature type="region of interest" description="Disordered" evidence="6">
    <location>
        <begin position="371"/>
        <end position="391"/>
    </location>
</feature>
<sequence>MISGRGGAARGRIRPPRRMIRPSPAQQADTDDFESCWVTLRDAISDIHQKNCSTLHFEHLYRIGYKIVIKKKGPELYSRVQDFEKAWLRDHVVVKLFDFINANLISVLHTKSTSSNERQQMGTAFLRALRDTWIDHNTSMNMVADILMYMDRTYTQLSKSPSIFTTTIGLYRDDILKCRVNDAVVLDTLISVLLDQIEMERNGEIVDRVLLRNCIAMLDGLYETDEEEENEKLYFTRFEPALLLATERFYGLEAQRLLSQGDCPAWIHHTPGRLSEESDRCLMAIHSESHDKVVALVENRLIKDHLDEFLALDTGLRWLVDNGKFDELSALYSLVSRVDSSKASLTRVLQSHVVALGQEIQKVLQATDFSAPPAVDDKDGDKAEGAKAKPSQLTASAQQTAAAVKWVDDVLGLKDKVDEIWSQCFQEDLIIQTALTKSFTEFINSFDRASEYVSLFIDDSLRRGIRDKTEAEIDVVLEKAIALIRYILDKDMFERYYQRHLARRLLNSKSESHDVEKQLIVLMKQEFGNQFAFKFEGMFKDMDTSADITTSYRDHIRESTDDAGRVDVSLSILTTNHWPSEVMGRSSQPGNGGAPAVCIYPEEISRLQASVTAFYLQSRNGRKLTWVSALGSADIRCVFPPVPGKSGALAKERRYEVNVPTYGMIVLMLFNDIGDNSLSFEDVQAKTNIPSQDLARTLAALSVAPKCRLLVKEPPTKNVKPGDVFRFNNSFASKTIKIKAPTITATSKVEGVEERKATETKADQTRAHVMDAAIVRIMKQRKQSTHSQLISEVLSQLAGRFKPEIAMVKRRIEDLIAREYLERVEDEAAPTYRYLA</sequence>
<dbReference type="Pfam" id="PF10557">
    <property type="entry name" value="Cullin_Nedd8"/>
    <property type="match status" value="1"/>
</dbReference>
<dbReference type="InterPro" id="IPR036388">
    <property type="entry name" value="WH-like_DNA-bd_sf"/>
</dbReference>
<name>A0AAE8MQ96_9PEZI</name>
<comment type="caution">
    <text evidence="8">The sequence shown here is derived from an EMBL/GenBank/DDBJ whole genome shotgun (WGS) entry which is preliminary data.</text>
</comment>
<evidence type="ECO:0000256" key="3">
    <source>
        <dbReference type="ARBA" id="ARBA00022843"/>
    </source>
</evidence>
<dbReference type="InterPro" id="IPR019559">
    <property type="entry name" value="Cullin_neddylation_domain"/>
</dbReference>
<dbReference type="InterPro" id="IPR016158">
    <property type="entry name" value="Cullin_homology"/>
</dbReference>
<evidence type="ECO:0000313" key="8">
    <source>
        <dbReference type="EMBL" id="SPN96833.1"/>
    </source>
</evidence>
<dbReference type="Gene3D" id="1.20.1310.10">
    <property type="entry name" value="Cullin Repeats"/>
    <property type="match status" value="4"/>
</dbReference>
<feature type="compositionally biased region" description="Basic and acidic residues" evidence="6">
    <location>
        <begin position="375"/>
        <end position="387"/>
    </location>
</feature>